<feature type="binding site" evidence="2">
    <location>
        <position position="177"/>
    </location>
    <ligand>
        <name>Fe cation</name>
        <dbReference type="ChEBI" id="CHEBI:24875"/>
        <label>1</label>
    </ligand>
</feature>
<dbReference type="InterPro" id="IPR029052">
    <property type="entry name" value="Metallo-depent_PP-like"/>
</dbReference>
<dbReference type="SUPFAM" id="SSF56300">
    <property type="entry name" value="Metallo-dependent phosphatases"/>
    <property type="match status" value="1"/>
</dbReference>
<dbReference type="Pfam" id="PF13277">
    <property type="entry name" value="YmdB"/>
    <property type="match status" value="1"/>
</dbReference>
<feature type="binding site" evidence="2">
    <location>
        <position position="67"/>
    </location>
    <ligand>
        <name>Fe cation</name>
        <dbReference type="ChEBI" id="CHEBI:24875"/>
        <label>2</label>
    </ligand>
</feature>
<keyword evidence="2" id="KW-0479">Metal-binding</keyword>
<dbReference type="GO" id="GO:0004113">
    <property type="term" value="F:2',3'-cyclic-nucleotide 3'-phosphodiesterase activity"/>
    <property type="evidence" value="ECO:0007669"/>
    <property type="project" value="TreeGrafter"/>
</dbReference>
<feature type="binding site" evidence="2">
    <location>
        <position position="175"/>
    </location>
    <ligand>
        <name>Fe cation</name>
        <dbReference type="ChEBI" id="CHEBI:24875"/>
        <label>2</label>
    </ligand>
</feature>
<dbReference type="PANTHER" id="PTHR36303:SF1">
    <property type="entry name" value="2',3'-CYCLIC-NUCLEOTIDE 2'-PHOSPHODIESTERASE"/>
    <property type="match status" value="1"/>
</dbReference>
<feature type="binding site" evidence="2">
    <location>
        <position position="39"/>
    </location>
    <ligand>
        <name>Fe cation</name>
        <dbReference type="ChEBI" id="CHEBI:24875"/>
        <label>2</label>
    </ligand>
</feature>
<feature type="binding site" evidence="2">
    <location>
        <position position="40"/>
    </location>
    <ligand>
        <name>Fe cation</name>
        <dbReference type="ChEBI" id="CHEBI:24875"/>
        <label>1</label>
    </ligand>
</feature>
<feature type="binding site" evidence="2">
    <location>
        <position position="150"/>
    </location>
    <ligand>
        <name>Fe cation</name>
        <dbReference type="ChEBI" id="CHEBI:24875"/>
        <label>2</label>
    </ligand>
</feature>
<name>A0A1N6W0F3_9SPIO</name>
<evidence type="ECO:0000256" key="2">
    <source>
        <dbReference type="PIRSR" id="PIRSR004789-51"/>
    </source>
</evidence>
<dbReference type="RefSeq" id="WP_076489519.1">
    <property type="nucleotide sequence ID" value="NZ_FTMS01000016.1"/>
</dbReference>
<feature type="binding site" evidence="2">
    <location>
        <position position="8"/>
    </location>
    <ligand>
        <name>Fe cation</name>
        <dbReference type="ChEBI" id="CHEBI:24875"/>
        <label>1</label>
    </ligand>
</feature>
<dbReference type="EMBL" id="FTMS01000016">
    <property type="protein sequence ID" value="SIQ83530.1"/>
    <property type="molecule type" value="Genomic_DNA"/>
</dbReference>
<accession>A0A1N6W0F3</accession>
<organism evidence="3 4">
    <name type="scientific">Alkalispirochaeta americana</name>
    <dbReference type="NCBI Taxonomy" id="159291"/>
    <lineage>
        <taxon>Bacteria</taxon>
        <taxon>Pseudomonadati</taxon>
        <taxon>Spirochaetota</taxon>
        <taxon>Spirochaetia</taxon>
        <taxon>Spirochaetales</taxon>
        <taxon>Spirochaetaceae</taxon>
        <taxon>Alkalispirochaeta</taxon>
    </lineage>
</organism>
<dbReference type="Proteomes" id="UP000186400">
    <property type="component" value="Unassembled WGS sequence"/>
</dbReference>
<keyword evidence="4" id="KW-1185">Reference proteome</keyword>
<sequence>MRILILGDIIGQPGMRAVVSALKSLTRRYRADFVVVNGENAADGFGINQELADQLFRAGAQAITTGNHVWHDPGVAQLLENRPEVLRPDNYPKGAPGSGVFVSEGRQGRVAVVNLQGRDRMPAIDCPFRRFREIRKTLGNNLDALIVDFHAETTSEKEAFGRFVDGDASVIYGTHTHIQTADERLLPGGTAYITDVGACLAEQSVIGFNPAVSTRRALTQLPLRNEVAQGTAVIHGLCVETEKGGLKAVSVERVQFRSLV</sequence>
<gene>
    <name evidence="3" type="ORF">SAMN05920897_11640</name>
</gene>
<feature type="active site" description="Proton donor" evidence="1">
    <location>
        <position position="68"/>
    </location>
</feature>
<dbReference type="PANTHER" id="PTHR36303">
    <property type="entry name" value="2',3'-CYCLIC-NUCLEOTIDE 2'-PHOSPHODIESTERASE"/>
    <property type="match status" value="1"/>
</dbReference>
<dbReference type="InterPro" id="IPR005235">
    <property type="entry name" value="YmdB-like"/>
</dbReference>
<dbReference type="STRING" id="159291.SAMN05920897_11640"/>
<proteinExistence type="predicted"/>
<evidence type="ECO:0000313" key="3">
    <source>
        <dbReference type="EMBL" id="SIQ83530.1"/>
    </source>
</evidence>
<feature type="binding site" evidence="2">
    <location>
        <position position="39"/>
    </location>
    <ligand>
        <name>Fe cation</name>
        <dbReference type="ChEBI" id="CHEBI:24875"/>
        <label>1</label>
    </ligand>
</feature>
<dbReference type="Gene3D" id="3.60.21.10">
    <property type="match status" value="1"/>
</dbReference>
<evidence type="ECO:0008006" key="5">
    <source>
        <dbReference type="Google" id="ProtNLM"/>
    </source>
</evidence>
<protein>
    <recommendedName>
        <fullName evidence="5">TIGR00282 family metallophosphoesterase</fullName>
    </recommendedName>
</protein>
<reference evidence="3 4" key="1">
    <citation type="submission" date="2017-01" db="EMBL/GenBank/DDBJ databases">
        <authorList>
            <person name="Mah S.A."/>
            <person name="Swanson W.J."/>
            <person name="Moy G.W."/>
            <person name="Vacquier V.D."/>
        </authorList>
    </citation>
    <scope>NUCLEOTIDE SEQUENCE [LARGE SCALE GENOMIC DNA]</scope>
    <source>
        <strain evidence="3 4">ASpG1</strain>
    </source>
</reference>
<evidence type="ECO:0000313" key="4">
    <source>
        <dbReference type="Proteomes" id="UP000186400"/>
    </source>
</evidence>
<dbReference type="OrthoDB" id="9801109at2"/>
<dbReference type="PIRSF" id="PIRSF004789">
    <property type="entry name" value="DR1281"/>
    <property type="match status" value="1"/>
</dbReference>
<dbReference type="GO" id="GO:0046872">
    <property type="term" value="F:metal ion binding"/>
    <property type="evidence" value="ECO:0007669"/>
    <property type="project" value="UniProtKB-KW"/>
</dbReference>
<dbReference type="NCBIfam" id="TIGR00282">
    <property type="entry name" value="TIGR00282 family metallophosphoesterase"/>
    <property type="match status" value="1"/>
</dbReference>
<dbReference type="AlphaFoldDB" id="A0A1N6W0F3"/>
<evidence type="ECO:0000256" key="1">
    <source>
        <dbReference type="PIRSR" id="PIRSR004789-50"/>
    </source>
</evidence>